<keyword evidence="3 11" id="KW-0328">Glycosyltransferase</keyword>
<evidence type="ECO:0000256" key="8">
    <source>
        <dbReference type="ARBA" id="ARBA00022989"/>
    </source>
</evidence>
<accession>A0ABP7NHL3</accession>
<evidence type="ECO:0000256" key="11">
    <source>
        <dbReference type="HAMAP-Rule" id="MF_02079"/>
    </source>
</evidence>
<keyword evidence="7 11" id="KW-0573">Peptidoglycan synthesis</keyword>
<comment type="subcellular location">
    <subcellularLocation>
        <location evidence="11">Cell inner membrane</location>
        <topology evidence="11">Multi-pass membrane protein</topology>
    </subcellularLocation>
    <subcellularLocation>
        <location evidence="1">Membrane</location>
        <topology evidence="1">Multi-pass membrane protein</topology>
    </subcellularLocation>
</comment>
<evidence type="ECO:0000256" key="4">
    <source>
        <dbReference type="ARBA" id="ARBA00022679"/>
    </source>
</evidence>
<evidence type="ECO:0000256" key="3">
    <source>
        <dbReference type="ARBA" id="ARBA00022676"/>
    </source>
</evidence>
<evidence type="ECO:0000256" key="2">
    <source>
        <dbReference type="ARBA" id="ARBA00022475"/>
    </source>
</evidence>
<gene>
    <name evidence="11 12" type="primary">rodA</name>
    <name evidence="11" type="synonym">mrdB</name>
    <name evidence="12" type="ORF">GCM10022278_00840</name>
</gene>
<dbReference type="PANTHER" id="PTHR30474:SF1">
    <property type="entry name" value="PEPTIDOGLYCAN GLYCOSYLTRANSFERASE MRDB"/>
    <property type="match status" value="1"/>
</dbReference>
<feature type="transmembrane region" description="Helical" evidence="11">
    <location>
        <begin position="179"/>
        <end position="197"/>
    </location>
</feature>
<feature type="transmembrane region" description="Helical" evidence="11">
    <location>
        <begin position="321"/>
        <end position="348"/>
    </location>
</feature>
<dbReference type="Proteomes" id="UP001501337">
    <property type="component" value="Unassembled WGS sequence"/>
</dbReference>
<feature type="transmembrane region" description="Helical" evidence="11">
    <location>
        <begin position="88"/>
        <end position="108"/>
    </location>
</feature>
<reference evidence="13" key="1">
    <citation type="journal article" date="2019" name="Int. J. Syst. Evol. Microbiol.">
        <title>The Global Catalogue of Microorganisms (GCM) 10K type strain sequencing project: providing services to taxonomists for standard genome sequencing and annotation.</title>
        <authorList>
            <consortium name="The Broad Institute Genomics Platform"/>
            <consortium name="The Broad Institute Genome Sequencing Center for Infectious Disease"/>
            <person name="Wu L."/>
            <person name="Ma J."/>
        </authorList>
    </citation>
    <scope>NUCLEOTIDE SEQUENCE [LARGE SCALE GENOMIC DNA]</scope>
    <source>
        <strain evidence="13">JCM 17555</strain>
    </source>
</reference>
<keyword evidence="5 11" id="KW-0812">Transmembrane</keyword>
<evidence type="ECO:0000256" key="10">
    <source>
        <dbReference type="ARBA" id="ARBA00023316"/>
    </source>
</evidence>
<protein>
    <recommendedName>
        <fullName evidence="11">Peptidoglycan glycosyltransferase MrdB</fullName>
        <shortName evidence="11">PGT</shortName>
        <ecNumber evidence="11">2.4.99.28</ecNumber>
    </recommendedName>
    <alternativeName>
        <fullName evidence="11">Cell elongation protein RodA</fullName>
    </alternativeName>
    <alternativeName>
        <fullName evidence="11">Cell wall polymerase</fullName>
    </alternativeName>
    <alternativeName>
        <fullName evidence="11">Peptidoglycan polymerase</fullName>
        <shortName evidence="11">PG polymerase</shortName>
    </alternativeName>
</protein>
<feature type="transmembrane region" description="Helical" evidence="11">
    <location>
        <begin position="288"/>
        <end position="309"/>
    </location>
</feature>
<dbReference type="InterPro" id="IPR011923">
    <property type="entry name" value="RodA/MrdB"/>
</dbReference>
<dbReference type="EC" id="2.4.99.28" evidence="11"/>
<dbReference type="InterPro" id="IPR001182">
    <property type="entry name" value="FtsW/RodA"/>
</dbReference>
<keyword evidence="9 11" id="KW-0472">Membrane</keyword>
<name>A0ABP7NHL3_9GAMM</name>
<feature type="transmembrane region" description="Helical" evidence="11">
    <location>
        <begin position="354"/>
        <end position="375"/>
    </location>
</feature>
<keyword evidence="6 11" id="KW-0133">Cell shape</keyword>
<keyword evidence="11" id="KW-0997">Cell inner membrane</keyword>
<dbReference type="EMBL" id="BAABBO010000001">
    <property type="protein sequence ID" value="GAA3945486.1"/>
    <property type="molecule type" value="Genomic_DNA"/>
</dbReference>
<comment type="pathway">
    <text evidence="11">Cell wall biogenesis; peptidoglycan biosynthesis.</text>
</comment>
<feature type="transmembrane region" description="Helical" evidence="11">
    <location>
        <begin position="64"/>
        <end position="82"/>
    </location>
</feature>
<comment type="catalytic activity">
    <reaction evidence="11">
        <text>[GlcNAc-(1-&gt;4)-Mur2Ac(oyl-L-Ala-gamma-D-Glu-L-Lys-D-Ala-D-Ala)](n)-di-trans,octa-cis-undecaprenyl diphosphate + beta-D-GlcNAc-(1-&gt;4)-Mur2Ac(oyl-L-Ala-gamma-D-Glu-L-Lys-D-Ala-D-Ala)-di-trans,octa-cis-undecaprenyl diphosphate = [GlcNAc-(1-&gt;4)-Mur2Ac(oyl-L-Ala-gamma-D-Glu-L-Lys-D-Ala-D-Ala)](n+1)-di-trans,octa-cis-undecaprenyl diphosphate + di-trans,octa-cis-undecaprenyl diphosphate + H(+)</text>
        <dbReference type="Rhea" id="RHEA:23708"/>
        <dbReference type="Rhea" id="RHEA-COMP:9602"/>
        <dbReference type="Rhea" id="RHEA-COMP:9603"/>
        <dbReference type="ChEBI" id="CHEBI:15378"/>
        <dbReference type="ChEBI" id="CHEBI:58405"/>
        <dbReference type="ChEBI" id="CHEBI:60033"/>
        <dbReference type="ChEBI" id="CHEBI:78435"/>
        <dbReference type="EC" id="2.4.99.28"/>
    </reaction>
</comment>
<feature type="transmembrane region" description="Helical" evidence="11">
    <location>
        <begin position="32"/>
        <end position="52"/>
    </location>
</feature>
<keyword evidence="10 11" id="KW-0961">Cell wall biogenesis/degradation</keyword>
<dbReference type="InterPro" id="IPR018365">
    <property type="entry name" value="Cell_cycle_FtsW-rel_CS"/>
</dbReference>
<feature type="transmembrane region" description="Helical" evidence="11">
    <location>
        <begin position="204"/>
        <end position="222"/>
    </location>
</feature>
<comment type="function">
    <text evidence="11">Peptidoglycan polymerase that is essential for cell wall elongation.</text>
</comment>
<dbReference type="HAMAP" id="MF_02079">
    <property type="entry name" value="PGT_RodA"/>
    <property type="match status" value="1"/>
</dbReference>
<evidence type="ECO:0000256" key="1">
    <source>
        <dbReference type="ARBA" id="ARBA00004141"/>
    </source>
</evidence>
<comment type="caution">
    <text evidence="12">The sequence shown here is derived from an EMBL/GenBank/DDBJ whole genome shotgun (WGS) entry which is preliminary data.</text>
</comment>
<keyword evidence="2 11" id="KW-1003">Cell membrane</keyword>
<keyword evidence="4 11" id="KW-0808">Transferase</keyword>
<dbReference type="RefSeq" id="WP_344802156.1">
    <property type="nucleotide sequence ID" value="NZ_BAABBO010000001.1"/>
</dbReference>
<evidence type="ECO:0000313" key="12">
    <source>
        <dbReference type="EMBL" id="GAA3945486.1"/>
    </source>
</evidence>
<evidence type="ECO:0000256" key="6">
    <source>
        <dbReference type="ARBA" id="ARBA00022960"/>
    </source>
</evidence>
<organism evidence="12 13">
    <name type="scientific">Allohahella marinimesophila</name>
    <dbReference type="NCBI Taxonomy" id="1054972"/>
    <lineage>
        <taxon>Bacteria</taxon>
        <taxon>Pseudomonadati</taxon>
        <taxon>Pseudomonadota</taxon>
        <taxon>Gammaproteobacteria</taxon>
        <taxon>Oceanospirillales</taxon>
        <taxon>Hahellaceae</taxon>
        <taxon>Allohahella</taxon>
    </lineage>
</organism>
<evidence type="ECO:0000256" key="5">
    <source>
        <dbReference type="ARBA" id="ARBA00022692"/>
    </source>
</evidence>
<keyword evidence="13" id="KW-1185">Reference proteome</keyword>
<proteinExistence type="inferred from homology"/>
<evidence type="ECO:0000256" key="7">
    <source>
        <dbReference type="ARBA" id="ARBA00022984"/>
    </source>
</evidence>
<keyword evidence="8 11" id="KW-1133">Transmembrane helix</keyword>
<dbReference type="PROSITE" id="PS00428">
    <property type="entry name" value="FTSW_RODA_SPOVE"/>
    <property type="match status" value="1"/>
</dbReference>
<evidence type="ECO:0000313" key="13">
    <source>
        <dbReference type="Proteomes" id="UP001501337"/>
    </source>
</evidence>
<dbReference type="PANTHER" id="PTHR30474">
    <property type="entry name" value="CELL CYCLE PROTEIN"/>
    <property type="match status" value="1"/>
</dbReference>
<dbReference type="Pfam" id="PF01098">
    <property type="entry name" value="FTSW_RODA_SPOVE"/>
    <property type="match status" value="1"/>
</dbReference>
<comment type="similarity">
    <text evidence="11">Belongs to the SEDS family. MrdB/RodA subfamily.</text>
</comment>
<dbReference type="NCBIfam" id="TIGR02210">
    <property type="entry name" value="rodA_shape"/>
    <property type="match status" value="1"/>
</dbReference>
<evidence type="ECO:0000256" key="9">
    <source>
        <dbReference type="ARBA" id="ARBA00023136"/>
    </source>
</evidence>
<sequence>MSRSTDFLRQLPQNDERFNGPSLLVRWLHMDAILLMLLLMLIGSGLFVLYSGSGQDVSDVKRQGAHFGLGLILMLLVAQIDPDHLRRWSPWVYCAGLLGLIGVMVVGIDAKGAQRWLEIPFIGFRVQPSEFMKLAVPMMVAWYLSDRVLPPSPRRLMVALLIIFVPTVMILKQPDLGTSILIASSGIFVLLFAGLSWRWIMGSAVVAGIAAPLMWFFVMRPYQKQRVLTLLDPESDPLGAGWNIIQSKTAIGSGGMGGKGWLSGTQSQLDFLPEGHTDFIIAVLGEEFGFIGVLSILALYVAIVLRGFYIAINGQSTYARLVAGAFTSIFFVYVFVNMGMVSGILPIVGVPLPLVSYGGTSVLTLLASFGVLMSVHSHKKILKR</sequence>
<feature type="transmembrane region" description="Helical" evidence="11">
    <location>
        <begin position="156"/>
        <end position="173"/>
    </location>
</feature>